<accession>A0A815FX52</accession>
<dbReference type="SUPFAM" id="SSF55846">
    <property type="entry name" value="N-acetylmuramoyl-L-alanine amidase-like"/>
    <property type="match status" value="1"/>
</dbReference>
<dbReference type="EMBL" id="CAJNOQ010013903">
    <property type="protein sequence ID" value="CAF1331056.1"/>
    <property type="molecule type" value="Genomic_DNA"/>
</dbReference>
<feature type="compositionally biased region" description="Polar residues" evidence="2">
    <location>
        <begin position="165"/>
        <end position="176"/>
    </location>
</feature>
<evidence type="ECO:0000256" key="1">
    <source>
        <dbReference type="ARBA" id="ARBA00007553"/>
    </source>
</evidence>
<keyword evidence="6" id="KW-1185">Reference proteome</keyword>
<dbReference type="GO" id="GO:0008270">
    <property type="term" value="F:zinc ion binding"/>
    <property type="evidence" value="ECO:0007669"/>
    <property type="project" value="InterPro"/>
</dbReference>
<dbReference type="GO" id="GO:0009253">
    <property type="term" value="P:peptidoglycan catabolic process"/>
    <property type="evidence" value="ECO:0007669"/>
    <property type="project" value="InterPro"/>
</dbReference>
<dbReference type="InterPro" id="IPR036505">
    <property type="entry name" value="Amidase/PGRP_sf"/>
</dbReference>
<gene>
    <name evidence="4" type="ORF">GPM918_LOCUS29951</name>
    <name evidence="5" type="ORF">SRO942_LOCUS30548</name>
</gene>
<dbReference type="Proteomes" id="UP000681722">
    <property type="component" value="Unassembled WGS sequence"/>
</dbReference>
<evidence type="ECO:0000313" key="4">
    <source>
        <dbReference type="EMBL" id="CAF1331056.1"/>
    </source>
</evidence>
<dbReference type="OrthoDB" id="10001926at2759"/>
<feature type="domain" description="Peptidoglycan recognition protein family" evidence="3">
    <location>
        <begin position="2"/>
        <end position="147"/>
    </location>
</feature>
<dbReference type="PANTHER" id="PTHR11022:SF41">
    <property type="entry name" value="PEPTIDOGLYCAN-RECOGNITION PROTEIN LC-RELATED"/>
    <property type="match status" value="1"/>
</dbReference>
<feature type="non-terminal residue" evidence="4">
    <location>
        <position position="1"/>
    </location>
</feature>
<dbReference type="GO" id="GO:0008745">
    <property type="term" value="F:N-acetylmuramoyl-L-alanine amidase activity"/>
    <property type="evidence" value="ECO:0007669"/>
    <property type="project" value="InterPro"/>
</dbReference>
<dbReference type="InterPro" id="IPR002502">
    <property type="entry name" value="Amidase_domain"/>
</dbReference>
<evidence type="ECO:0000259" key="3">
    <source>
        <dbReference type="SMART" id="SM00701"/>
    </source>
</evidence>
<dbReference type="InterPro" id="IPR006619">
    <property type="entry name" value="PGRP_domain_met/bac"/>
</dbReference>
<sequence>CSNILNRNVWNAIKPIKRDNLPIPVSSIVVHELRELLNNQSVTQQGCARYINALQNYDMNQRSYDDIGYNFIICGDDENDNTSQQQIYTGRGWKSSGAHCIPYNGIAIGPNYTNEKSLNTFESLMECGITNKFIEQNYTLVGHPDTLNIYKFYLNYFKNNTQTQHICQPRPSNNDTIAEARRKS</sequence>
<comment type="similarity">
    <text evidence="1">Belongs to the N-acetylmuramoyl-L-alanine amidase 2 family.</text>
</comment>
<evidence type="ECO:0000313" key="5">
    <source>
        <dbReference type="EMBL" id="CAF4184570.1"/>
    </source>
</evidence>
<dbReference type="Gene3D" id="3.40.80.10">
    <property type="entry name" value="Peptidoglycan recognition protein-like"/>
    <property type="match status" value="1"/>
</dbReference>
<dbReference type="EMBL" id="CAJOBC010053175">
    <property type="protein sequence ID" value="CAF4184570.1"/>
    <property type="molecule type" value="Genomic_DNA"/>
</dbReference>
<evidence type="ECO:0000256" key="2">
    <source>
        <dbReference type="SAM" id="MobiDB-lite"/>
    </source>
</evidence>
<dbReference type="AlphaFoldDB" id="A0A815FX52"/>
<dbReference type="InterPro" id="IPR015510">
    <property type="entry name" value="PGRP"/>
</dbReference>
<feature type="region of interest" description="Disordered" evidence="2">
    <location>
        <begin position="165"/>
        <end position="184"/>
    </location>
</feature>
<comment type="caution">
    <text evidence="4">The sequence shown here is derived from an EMBL/GenBank/DDBJ whole genome shotgun (WGS) entry which is preliminary data.</text>
</comment>
<dbReference type="SMART" id="SM00701">
    <property type="entry name" value="PGRP"/>
    <property type="match status" value="1"/>
</dbReference>
<evidence type="ECO:0000313" key="6">
    <source>
        <dbReference type="Proteomes" id="UP000663829"/>
    </source>
</evidence>
<protein>
    <recommendedName>
        <fullName evidence="3">Peptidoglycan recognition protein family domain-containing protein</fullName>
    </recommendedName>
</protein>
<reference evidence="4" key="1">
    <citation type="submission" date="2021-02" db="EMBL/GenBank/DDBJ databases">
        <authorList>
            <person name="Nowell W R."/>
        </authorList>
    </citation>
    <scope>NUCLEOTIDE SEQUENCE</scope>
</reference>
<dbReference type="PANTHER" id="PTHR11022">
    <property type="entry name" value="PEPTIDOGLYCAN RECOGNITION PROTEIN"/>
    <property type="match status" value="1"/>
</dbReference>
<organism evidence="4 6">
    <name type="scientific">Didymodactylos carnosus</name>
    <dbReference type="NCBI Taxonomy" id="1234261"/>
    <lineage>
        <taxon>Eukaryota</taxon>
        <taxon>Metazoa</taxon>
        <taxon>Spiralia</taxon>
        <taxon>Gnathifera</taxon>
        <taxon>Rotifera</taxon>
        <taxon>Eurotatoria</taxon>
        <taxon>Bdelloidea</taxon>
        <taxon>Philodinida</taxon>
        <taxon>Philodinidae</taxon>
        <taxon>Didymodactylos</taxon>
    </lineage>
</organism>
<dbReference type="Proteomes" id="UP000663829">
    <property type="component" value="Unassembled WGS sequence"/>
</dbReference>
<proteinExistence type="inferred from homology"/>
<dbReference type="CDD" id="cd06583">
    <property type="entry name" value="PGRP"/>
    <property type="match status" value="1"/>
</dbReference>
<name>A0A815FX52_9BILA</name>